<feature type="non-terminal residue" evidence="2">
    <location>
        <position position="1"/>
    </location>
</feature>
<organism evidence="2 3">
    <name type="scientific">Pristionchus entomophagus</name>
    <dbReference type="NCBI Taxonomy" id="358040"/>
    <lineage>
        <taxon>Eukaryota</taxon>
        <taxon>Metazoa</taxon>
        <taxon>Ecdysozoa</taxon>
        <taxon>Nematoda</taxon>
        <taxon>Chromadorea</taxon>
        <taxon>Rhabditida</taxon>
        <taxon>Rhabditina</taxon>
        <taxon>Diplogasteromorpha</taxon>
        <taxon>Diplogasteroidea</taxon>
        <taxon>Neodiplogasteridae</taxon>
        <taxon>Pristionchus</taxon>
    </lineage>
</organism>
<evidence type="ECO:0000256" key="1">
    <source>
        <dbReference type="SAM" id="SignalP"/>
    </source>
</evidence>
<dbReference type="PANTHER" id="PTHR11668:SF290">
    <property type="entry name" value="SERINE_THREONINE SPECIFIC PROTEIN PHOSPHATASES DOMAIN-CONTAINING PROTEIN"/>
    <property type="match status" value="1"/>
</dbReference>
<dbReference type="AlphaFoldDB" id="A0AAV5UE02"/>
<dbReference type="GO" id="GO:0005634">
    <property type="term" value="C:nucleus"/>
    <property type="evidence" value="ECO:0007669"/>
    <property type="project" value="TreeGrafter"/>
</dbReference>
<feature type="chain" id="PRO_5043966538" evidence="1">
    <location>
        <begin position="17"/>
        <end position="267"/>
    </location>
</feature>
<evidence type="ECO:0000313" key="2">
    <source>
        <dbReference type="EMBL" id="GMT04802.1"/>
    </source>
</evidence>
<name>A0AAV5UE02_9BILA</name>
<dbReference type="Gene3D" id="3.60.21.10">
    <property type="match status" value="1"/>
</dbReference>
<keyword evidence="3" id="KW-1185">Reference proteome</keyword>
<keyword evidence="1" id="KW-0732">Signal</keyword>
<dbReference type="PANTHER" id="PTHR11668">
    <property type="entry name" value="SERINE/THREONINE PROTEIN PHOSPHATASE"/>
    <property type="match status" value="1"/>
</dbReference>
<dbReference type="GO" id="GO:0004722">
    <property type="term" value="F:protein serine/threonine phosphatase activity"/>
    <property type="evidence" value="ECO:0007669"/>
    <property type="project" value="TreeGrafter"/>
</dbReference>
<feature type="non-terminal residue" evidence="2">
    <location>
        <position position="267"/>
    </location>
</feature>
<dbReference type="InterPro" id="IPR050341">
    <property type="entry name" value="PP1_catalytic_subunit"/>
</dbReference>
<dbReference type="EMBL" id="BTSX01000006">
    <property type="protein sequence ID" value="GMT04802.1"/>
    <property type="molecule type" value="Genomic_DNA"/>
</dbReference>
<evidence type="ECO:0000313" key="3">
    <source>
        <dbReference type="Proteomes" id="UP001432027"/>
    </source>
</evidence>
<dbReference type="SUPFAM" id="SSF56300">
    <property type="entry name" value="Metallo-dependent phosphatases"/>
    <property type="match status" value="1"/>
</dbReference>
<accession>A0AAV5UE02</accession>
<protein>
    <submittedName>
        <fullName evidence="2">Uncharacterized protein</fullName>
    </submittedName>
</protein>
<comment type="caution">
    <text evidence="2">The sequence shown here is derived from an EMBL/GenBank/DDBJ whole genome shotgun (WGS) entry which is preliminary data.</text>
</comment>
<dbReference type="GO" id="GO:0005737">
    <property type="term" value="C:cytoplasm"/>
    <property type="evidence" value="ECO:0007669"/>
    <property type="project" value="TreeGrafter"/>
</dbReference>
<dbReference type="Proteomes" id="UP001432027">
    <property type="component" value="Unassembled WGS sequence"/>
</dbReference>
<feature type="signal peptide" evidence="1">
    <location>
        <begin position="1"/>
        <end position="16"/>
    </location>
</feature>
<gene>
    <name evidence="2" type="ORF">PENTCL1PPCAC_26976</name>
</gene>
<proteinExistence type="predicted"/>
<reference evidence="2" key="1">
    <citation type="submission" date="2023-10" db="EMBL/GenBank/DDBJ databases">
        <title>Genome assembly of Pristionchus species.</title>
        <authorList>
            <person name="Yoshida K."/>
            <person name="Sommer R.J."/>
        </authorList>
    </citation>
    <scope>NUCLEOTIDE SEQUENCE</scope>
    <source>
        <strain evidence="2">RS0144</strain>
    </source>
</reference>
<sequence>FSLIVVIVYFLIRIFASRVQPMSVDVTKKGQLKMFGYRDDPLESTIIDERTKVDEPEHAVSRANGIPTFQETLRAIFDIQYYADTKKYDAIWMLELPKMKKVRSVSRSETPQEKAPPRILAVPERTGLPFYELKKNANKKTIFSEIIRHATVSSKIFRTQNRPYPSGFSNFFLKLIEHGPYEYPFTAMELFQVFEKAKDQFTHDSSVLQLKNNQIVIGDIRGRYIDIFRYFNLFGWPPQRSYLFLGGIIENEEDQSLKCIALLAALK</sequence>
<dbReference type="InterPro" id="IPR029052">
    <property type="entry name" value="Metallo-depent_PP-like"/>
</dbReference>